<feature type="chain" id="PRO_5012004004" evidence="1">
    <location>
        <begin position="23"/>
        <end position="69"/>
    </location>
</feature>
<evidence type="ECO:0000313" key="3">
    <source>
        <dbReference type="Proteomes" id="UP000187406"/>
    </source>
</evidence>
<dbReference type="OrthoDB" id="1658724at2759"/>
<organism evidence="2 3">
    <name type="scientific">Cephalotus follicularis</name>
    <name type="common">Albany pitcher plant</name>
    <dbReference type="NCBI Taxonomy" id="3775"/>
    <lineage>
        <taxon>Eukaryota</taxon>
        <taxon>Viridiplantae</taxon>
        <taxon>Streptophyta</taxon>
        <taxon>Embryophyta</taxon>
        <taxon>Tracheophyta</taxon>
        <taxon>Spermatophyta</taxon>
        <taxon>Magnoliopsida</taxon>
        <taxon>eudicotyledons</taxon>
        <taxon>Gunneridae</taxon>
        <taxon>Pentapetalae</taxon>
        <taxon>rosids</taxon>
        <taxon>fabids</taxon>
        <taxon>Oxalidales</taxon>
        <taxon>Cephalotaceae</taxon>
        <taxon>Cephalotus</taxon>
    </lineage>
</organism>
<dbReference type="EMBL" id="BDDD01000968">
    <property type="protein sequence ID" value="GAV72110.1"/>
    <property type="molecule type" value="Genomic_DNA"/>
</dbReference>
<keyword evidence="3" id="KW-1185">Reference proteome</keyword>
<feature type="non-terminal residue" evidence="2">
    <location>
        <position position="1"/>
    </location>
</feature>
<evidence type="ECO:0000313" key="2">
    <source>
        <dbReference type="EMBL" id="GAV72110.1"/>
    </source>
</evidence>
<keyword evidence="1" id="KW-0732">Signal</keyword>
<feature type="non-terminal residue" evidence="2">
    <location>
        <position position="69"/>
    </location>
</feature>
<feature type="signal peptide" evidence="1">
    <location>
        <begin position="1"/>
        <end position="22"/>
    </location>
</feature>
<accession>A0A1Q3BVV1</accession>
<reference evidence="3" key="1">
    <citation type="submission" date="2016-04" db="EMBL/GenBank/DDBJ databases">
        <title>Cephalotus genome sequencing.</title>
        <authorList>
            <person name="Fukushima K."/>
            <person name="Hasebe M."/>
            <person name="Fang X."/>
        </authorList>
    </citation>
    <scope>NUCLEOTIDE SEQUENCE [LARGE SCALE GENOMIC DNA]</scope>
    <source>
        <strain evidence="3">cv. St1</strain>
    </source>
</reference>
<dbReference type="STRING" id="3775.A0A1Q3BVV1"/>
<evidence type="ECO:0000256" key="1">
    <source>
        <dbReference type="SAM" id="SignalP"/>
    </source>
</evidence>
<comment type="caution">
    <text evidence="2">The sequence shown here is derived from an EMBL/GenBank/DDBJ whole genome shotgun (WGS) entry which is preliminary data.</text>
</comment>
<dbReference type="InParanoid" id="A0A1Q3BVV1"/>
<gene>
    <name evidence="2" type="ORF">CFOL_v3_15599</name>
</gene>
<dbReference type="Proteomes" id="UP000187406">
    <property type="component" value="Unassembled WGS sequence"/>
</dbReference>
<proteinExistence type="predicted"/>
<name>A0A1Q3BVV1_CEPFO</name>
<dbReference type="AlphaFoldDB" id="A0A1Q3BVV1"/>
<protein>
    <submittedName>
        <fullName evidence="2">Uncharacterized protein</fullName>
    </submittedName>
</protein>
<sequence>TIIGPAITGAHLITVWLWMVRTELEKIAHCTNHEFLCLFHGSADVHDYHQPLLYLRSGNYSFTFIYMSW</sequence>